<keyword evidence="15" id="KW-1185">Reference proteome</keyword>
<evidence type="ECO:0000256" key="1">
    <source>
        <dbReference type="ARBA" id="ARBA00004651"/>
    </source>
</evidence>
<evidence type="ECO:0000313" key="14">
    <source>
        <dbReference type="EnsemblMetazoa" id="XP_011670235"/>
    </source>
</evidence>
<dbReference type="GeneID" id="581556"/>
<evidence type="ECO:0000256" key="3">
    <source>
        <dbReference type="ARBA" id="ARBA00022692"/>
    </source>
</evidence>
<reference evidence="14" key="2">
    <citation type="submission" date="2021-01" db="UniProtKB">
        <authorList>
            <consortium name="EnsemblMetazoa"/>
        </authorList>
    </citation>
    <scope>IDENTIFICATION</scope>
</reference>
<evidence type="ECO:0000256" key="4">
    <source>
        <dbReference type="ARBA" id="ARBA00022989"/>
    </source>
</evidence>
<dbReference type="Proteomes" id="UP000007110">
    <property type="component" value="Unassembled WGS sequence"/>
</dbReference>
<comment type="subcellular location">
    <subcellularLocation>
        <location evidence="1">Cell membrane</location>
        <topology evidence="1">Multi-pass membrane protein</topology>
    </subcellularLocation>
</comment>
<keyword evidence="8 11" id="KW-0675">Receptor</keyword>
<dbReference type="InterPro" id="IPR000276">
    <property type="entry name" value="GPCR_Rhodpsn"/>
</dbReference>
<dbReference type="GO" id="GO:0005886">
    <property type="term" value="C:plasma membrane"/>
    <property type="evidence" value="ECO:0000318"/>
    <property type="project" value="GO_Central"/>
</dbReference>
<keyword evidence="5 11" id="KW-0297">G-protein coupled receptor</keyword>
<feature type="transmembrane region" description="Helical" evidence="12">
    <location>
        <begin position="129"/>
        <end position="150"/>
    </location>
</feature>
<comment type="similarity">
    <text evidence="11">Belongs to the G-protein coupled receptor 1 family.</text>
</comment>
<dbReference type="EnsemblMetazoa" id="XM_011671933">
    <property type="protein sequence ID" value="XP_011670235"/>
    <property type="gene ID" value="LOC581556"/>
</dbReference>
<dbReference type="OrthoDB" id="2132067at2759"/>
<dbReference type="InterPro" id="IPR001418">
    <property type="entry name" value="Opioid_rcpt"/>
</dbReference>
<dbReference type="PRINTS" id="PR00237">
    <property type="entry name" value="GPCRRHODOPSN"/>
</dbReference>
<accession>A0A7M7HF85</accession>
<dbReference type="Gene3D" id="1.20.1070.10">
    <property type="entry name" value="Rhodopsin 7-helix transmembrane proteins"/>
    <property type="match status" value="1"/>
</dbReference>
<feature type="transmembrane region" description="Helical" evidence="12">
    <location>
        <begin position="205"/>
        <end position="231"/>
    </location>
</feature>
<evidence type="ECO:0000256" key="10">
    <source>
        <dbReference type="ARBA" id="ARBA00023288"/>
    </source>
</evidence>
<dbReference type="Pfam" id="PF00001">
    <property type="entry name" value="7tm_1"/>
    <property type="match status" value="1"/>
</dbReference>
<dbReference type="InterPro" id="IPR017452">
    <property type="entry name" value="GPCR_Rhodpsn_7TM"/>
</dbReference>
<keyword evidence="4 12" id="KW-1133">Transmembrane helix</keyword>
<dbReference type="PROSITE" id="PS00237">
    <property type="entry name" value="G_PROTEIN_RECEP_F1_1"/>
    <property type="match status" value="1"/>
</dbReference>
<feature type="transmembrane region" description="Helical" evidence="12">
    <location>
        <begin position="256"/>
        <end position="274"/>
    </location>
</feature>
<reference evidence="15" key="1">
    <citation type="submission" date="2015-02" db="EMBL/GenBank/DDBJ databases">
        <title>Genome sequencing for Strongylocentrotus purpuratus.</title>
        <authorList>
            <person name="Murali S."/>
            <person name="Liu Y."/>
            <person name="Vee V."/>
            <person name="English A."/>
            <person name="Wang M."/>
            <person name="Skinner E."/>
            <person name="Han Y."/>
            <person name="Muzny D.M."/>
            <person name="Worley K.C."/>
            <person name="Gibbs R.A."/>
        </authorList>
    </citation>
    <scope>NUCLEOTIDE SEQUENCE</scope>
</reference>
<feature type="transmembrane region" description="Helical" evidence="12">
    <location>
        <begin position="82"/>
        <end position="109"/>
    </location>
</feature>
<keyword evidence="10" id="KW-0449">Lipoprotein</keyword>
<dbReference type="GO" id="GO:0004966">
    <property type="term" value="F:galanin receptor activity"/>
    <property type="evidence" value="ECO:0000318"/>
    <property type="project" value="GO_Central"/>
</dbReference>
<feature type="transmembrane region" description="Helical" evidence="12">
    <location>
        <begin position="294"/>
        <end position="316"/>
    </location>
</feature>
<proteinExistence type="inferred from homology"/>
<evidence type="ECO:0000256" key="2">
    <source>
        <dbReference type="ARBA" id="ARBA00022475"/>
    </source>
</evidence>
<organism evidence="14 15">
    <name type="scientific">Strongylocentrotus purpuratus</name>
    <name type="common">Purple sea urchin</name>
    <dbReference type="NCBI Taxonomy" id="7668"/>
    <lineage>
        <taxon>Eukaryota</taxon>
        <taxon>Metazoa</taxon>
        <taxon>Echinodermata</taxon>
        <taxon>Eleutherozoa</taxon>
        <taxon>Echinozoa</taxon>
        <taxon>Echinoidea</taxon>
        <taxon>Euechinoidea</taxon>
        <taxon>Echinacea</taxon>
        <taxon>Camarodonta</taxon>
        <taxon>Echinidea</taxon>
        <taxon>Strongylocentrotidae</taxon>
        <taxon>Strongylocentrotus</taxon>
    </lineage>
</organism>
<evidence type="ECO:0000259" key="13">
    <source>
        <dbReference type="PROSITE" id="PS50262"/>
    </source>
</evidence>
<dbReference type="PANTHER" id="PTHR24229:SF40">
    <property type="entry name" value="ALLATOSTATIN C RECEPTOR 1-RELATED"/>
    <property type="match status" value="1"/>
</dbReference>
<dbReference type="OMA" id="GENNTDY"/>
<dbReference type="PRINTS" id="PR00384">
    <property type="entry name" value="OPIOIDR"/>
</dbReference>
<dbReference type="GO" id="GO:0004985">
    <property type="term" value="F:G protein-coupled opioid receptor activity"/>
    <property type="evidence" value="ECO:0007669"/>
    <property type="project" value="InterPro"/>
</dbReference>
<name>A0A7M7HF85_STRPU</name>
<keyword evidence="6 12" id="KW-0472">Membrane</keyword>
<evidence type="ECO:0000313" key="15">
    <source>
        <dbReference type="Proteomes" id="UP000007110"/>
    </source>
</evidence>
<keyword evidence="3 11" id="KW-0812">Transmembrane</keyword>
<keyword evidence="7" id="KW-0564">Palmitate</keyword>
<dbReference type="PROSITE" id="PS50262">
    <property type="entry name" value="G_PROTEIN_RECEP_F1_2"/>
    <property type="match status" value="1"/>
</dbReference>
<dbReference type="KEGG" id="spu:581556"/>
<evidence type="ECO:0000256" key="12">
    <source>
        <dbReference type="SAM" id="Phobius"/>
    </source>
</evidence>
<dbReference type="FunFam" id="1.20.1070.10:FF:000747">
    <property type="entry name" value="Alkaline phosphatase"/>
    <property type="match status" value="1"/>
</dbReference>
<feature type="transmembrane region" description="Helical" evidence="12">
    <location>
        <begin position="40"/>
        <end position="70"/>
    </location>
</feature>
<dbReference type="InParanoid" id="A0A7M7HF85"/>
<evidence type="ECO:0000256" key="9">
    <source>
        <dbReference type="ARBA" id="ARBA00023224"/>
    </source>
</evidence>
<evidence type="ECO:0000256" key="11">
    <source>
        <dbReference type="RuleBase" id="RU000688"/>
    </source>
</evidence>
<dbReference type="RefSeq" id="XP_011670235.1">
    <property type="nucleotide sequence ID" value="XM_011671933.2"/>
</dbReference>
<keyword evidence="2" id="KW-1003">Cell membrane</keyword>
<dbReference type="SUPFAM" id="SSF81321">
    <property type="entry name" value="Family A G protein-coupled receptor-like"/>
    <property type="match status" value="1"/>
</dbReference>
<dbReference type="PANTHER" id="PTHR24229">
    <property type="entry name" value="NEUROPEPTIDES RECEPTOR"/>
    <property type="match status" value="1"/>
</dbReference>
<feature type="transmembrane region" description="Helical" evidence="12">
    <location>
        <begin position="162"/>
        <end position="182"/>
    </location>
</feature>
<evidence type="ECO:0000256" key="5">
    <source>
        <dbReference type="ARBA" id="ARBA00023040"/>
    </source>
</evidence>
<sequence length="395" mass="44948">MEMEQYQLSTSLMVTNEEIESMNGSNETAMMMMTFPKAEIQWMTIGIPIVYGIITFTGLVGNGLVITVLLKYNNMRTIPNIYILNLAIMDFLFVLTLPFQAVQSAYMAWPFGAFLCKLIVGCDSVNQFASIYTLTFMSADRYIAVVYPLSSIRYRTKNKTRIFCGLVWVLSILLTLPTFLFYNTRTFGGVTNCYTVDISDRQAHFYAYFNLVLGFLLPLVVILMAYTTLLYKMLRSNLPLRSDGACSAAQRASKRVSLLTISVIVVFFVCWMPFHIMQIWQAIGWTRSTAVRVTWSLAICWCYSNSCFNPLVYTFIGENFKKNLADMCPWCFPEASKFDRSRTRDSSTYTRGGTMRLHNVHNEYTTSPTIAPSTTLGSDGYSENSPKIQTYTFST</sequence>
<protein>
    <recommendedName>
        <fullName evidence="13">G-protein coupled receptors family 1 profile domain-containing protein</fullName>
    </recommendedName>
</protein>
<evidence type="ECO:0000256" key="7">
    <source>
        <dbReference type="ARBA" id="ARBA00023139"/>
    </source>
</evidence>
<dbReference type="GO" id="GO:0007218">
    <property type="term" value="P:neuropeptide signaling pathway"/>
    <property type="evidence" value="ECO:0000318"/>
    <property type="project" value="GO_Central"/>
</dbReference>
<feature type="domain" description="G-protein coupled receptors family 1 profile" evidence="13">
    <location>
        <begin position="61"/>
        <end position="313"/>
    </location>
</feature>
<keyword evidence="9 11" id="KW-0807">Transducer</keyword>
<evidence type="ECO:0000256" key="6">
    <source>
        <dbReference type="ARBA" id="ARBA00023136"/>
    </source>
</evidence>
<dbReference type="AlphaFoldDB" id="A0A7M7HF85"/>
<evidence type="ECO:0000256" key="8">
    <source>
        <dbReference type="ARBA" id="ARBA00023170"/>
    </source>
</evidence>